<comment type="caution">
    <text evidence="5">The sequence shown here is derived from an EMBL/GenBank/DDBJ whole genome shotgun (WGS) entry which is preliminary data.</text>
</comment>
<dbReference type="InterPro" id="IPR050491">
    <property type="entry name" value="AmpC-like"/>
</dbReference>
<dbReference type="Proteomes" id="UP001597399">
    <property type="component" value="Unassembled WGS sequence"/>
</dbReference>
<protein>
    <submittedName>
        <fullName evidence="5">Serine hydrolase</fullName>
    </submittedName>
</protein>
<evidence type="ECO:0000256" key="1">
    <source>
        <dbReference type="ARBA" id="ARBA00004370"/>
    </source>
</evidence>
<dbReference type="SUPFAM" id="SSF56601">
    <property type="entry name" value="beta-lactamase/transpeptidase-like"/>
    <property type="match status" value="1"/>
</dbReference>
<dbReference type="RefSeq" id="WP_253064785.1">
    <property type="nucleotide sequence ID" value="NZ_JAMXWM010000032.1"/>
</dbReference>
<name>A0ABW5S1S9_9BACL</name>
<feature type="transmembrane region" description="Helical" evidence="3">
    <location>
        <begin position="413"/>
        <end position="433"/>
    </location>
</feature>
<reference evidence="6" key="1">
    <citation type="journal article" date="2019" name="Int. J. Syst. Evol. Microbiol.">
        <title>The Global Catalogue of Microorganisms (GCM) 10K type strain sequencing project: providing services to taxonomists for standard genome sequencing and annotation.</title>
        <authorList>
            <consortium name="The Broad Institute Genomics Platform"/>
            <consortium name="The Broad Institute Genome Sequencing Center for Infectious Disease"/>
            <person name="Wu L."/>
            <person name="Ma J."/>
        </authorList>
    </citation>
    <scope>NUCLEOTIDE SEQUENCE [LARGE SCALE GENOMIC DNA]</scope>
    <source>
        <strain evidence="6">TISTR 2466</strain>
    </source>
</reference>
<proteinExistence type="predicted"/>
<evidence type="ECO:0000313" key="5">
    <source>
        <dbReference type="EMBL" id="MFD2693745.1"/>
    </source>
</evidence>
<dbReference type="PANTHER" id="PTHR46825">
    <property type="entry name" value="D-ALANYL-D-ALANINE-CARBOXYPEPTIDASE/ENDOPEPTIDASE AMPH"/>
    <property type="match status" value="1"/>
</dbReference>
<dbReference type="PANTHER" id="PTHR46825:SF11">
    <property type="entry name" value="PENICILLIN-BINDING PROTEIN 4"/>
    <property type="match status" value="1"/>
</dbReference>
<dbReference type="Gene3D" id="3.40.710.10">
    <property type="entry name" value="DD-peptidase/beta-lactamase superfamily"/>
    <property type="match status" value="1"/>
</dbReference>
<feature type="domain" description="Beta-lactamase-related" evidence="4">
    <location>
        <begin position="64"/>
        <end position="380"/>
    </location>
</feature>
<accession>A0ABW5S1S9</accession>
<dbReference type="InterPro" id="IPR012338">
    <property type="entry name" value="Beta-lactam/transpept-like"/>
</dbReference>
<evidence type="ECO:0000256" key="3">
    <source>
        <dbReference type="SAM" id="Phobius"/>
    </source>
</evidence>
<evidence type="ECO:0000256" key="2">
    <source>
        <dbReference type="ARBA" id="ARBA00023136"/>
    </source>
</evidence>
<dbReference type="EMBL" id="JBHUMQ010000019">
    <property type="protein sequence ID" value="MFD2693745.1"/>
    <property type="molecule type" value="Genomic_DNA"/>
</dbReference>
<dbReference type="InterPro" id="IPR001466">
    <property type="entry name" value="Beta-lactam-related"/>
</dbReference>
<keyword evidence="5" id="KW-0378">Hydrolase</keyword>
<keyword evidence="3" id="KW-0812">Transmembrane</keyword>
<evidence type="ECO:0000313" key="6">
    <source>
        <dbReference type="Proteomes" id="UP001597399"/>
    </source>
</evidence>
<keyword evidence="2 3" id="KW-0472">Membrane</keyword>
<sequence length="527" mass="59205">MVLSIYLLLSPYSSVIAKLNHPTKENGYESIEMWLLITAVMITISGFTANTAKAQSNEKIRKIERFVEEQKNKSKIPGIALVIVERGKVVYQKGFGYADVKKKSPVTAHTLFEIGSTTKAFTGLAILQLEKEGLLKRSEDVRKYIPWLKLKYKGKQQKITLNQLLHHTSGIASSSITQIPESQASNALELTVKTLLNQPLDRKPGSSFEYATINYDVLGRVIEVITKQPYDVYVKRQVLEQAGMNESKVGLHQHSLFEMASGYKIGFMRAQAYTPPVYRGNVPAGYVISNATDLAKWLNLQLGRSSGHGIDKQIIQESHIPDQTVKPFDKDTYYAGGWDVMRKKGEKYIAHSGNNPTFSSYLIIRPDDQLGVAILSNMNSDSTSYIGKGVMDLWQGSNVTHHYSDSYQMLDQIVTFLTVAIGCFSMLFLLLSFKIMRKLVRKQRMGVTLSTKRLSLLIIHTLIVVAIFVMILFPKLLSKWMSRDFINVWGPTSITVLFYSITVASILYYGLGLLLIFTAKKKLDSAV</sequence>
<organism evidence="5 6">
    <name type="scientific">Sporolactobacillus shoreicorticis</name>
    <dbReference type="NCBI Taxonomy" id="1923877"/>
    <lineage>
        <taxon>Bacteria</taxon>
        <taxon>Bacillati</taxon>
        <taxon>Bacillota</taxon>
        <taxon>Bacilli</taxon>
        <taxon>Bacillales</taxon>
        <taxon>Sporolactobacillaceae</taxon>
        <taxon>Sporolactobacillus</taxon>
    </lineage>
</organism>
<comment type="subcellular location">
    <subcellularLocation>
        <location evidence="1">Membrane</location>
    </subcellularLocation>
</comment>
<feature type="transmembrane region" description="Helical" evidence="3">
    <location>
        <begin position="454"/>
        <end position="473"/>
    </location>
</feature>
<keyword evidence="6" id="KW-1185">Reference proteome</keyword>
<keyword evidence="3" id="KW-1133">Transmembrane helix</keyword>
<dbReference type="GO" id="GO:0016787">
    <property type="term" value="F:hydrolase activity"/>
    <property type="evidence" value="ECO:0007669"/>
    <property type="project" value="UniProtKB-KW"/>
</dbReference>
<dbReference type="Pfam" id="PF00144">
    <property type="entry name" value="Beta-lactamase"/>
    <property type="match status" value="1"/>
</dbReference>
<evidence type="ECO:0000259" key="4">
    <source>
        <dbReference type="Pfam" id="PF00144"/>
    </source>
</evidence>
<feature type="transmembrane region" description="Helical" evidence="3">
    <location>
        <begin position="493"/>
        <end position="517"/>
    </location>
</feature>
<gene>
    <name evidence="5" type="ORF">ACFSUE_08940</name>
</gene>